<evidence type="ECO:0000313" key="6">
    <source>
        <dbReference type="EMBL" id="CZF85629.1"/>
    </source>
</evidence>
<evidence type="ECO:0000256" key="2">
    <source>
        <dbReference type="ARBA" id="ARBA00022448"/>
    </source>
</evidence>
<evidence type="ECO:0000259" key="5">
    <source>
        <dbReference type="PROSITE" id="PS50893"/>
    </source>
</evidence>
<keyword evidence="3" id="KW-0547">Nucleotide-binding</keyword>
<keyword evidence="2" id="KW-0813">Transport</keyword>
<dbReference type="GO" id="GO:0055085">
    <property type="term" value="P:transmembrane transport"/>
    <property type="evidence" value="ECO:0007669"/>
    <property type="project" value="UniProtKB-ARBA"/>
</dbReference>
<dbReference type="InterPro" id="IPR027417">
    <property type="entry name" value="P-loop_NTPase"/>
</dbReference>
<dbReference type="EMBL" id="FIZY01000040">
    <property type="protein sequence ID" value="CZF85629.1"/>
    <property type="molecule type" value="Genomic_DNA"/>
</dbReference>
<dbReference type="NCBIfam" id="NF007739">
    <property type="entry name" value="PRK10419.1"/>
    <property type="match status" value="2"/>
</dbReference>
<dbReference type="SMART" id="SM00382">
    <property type="entry name" value="AAA"/>
    <property type="match status" value="2"/>
</dbReference>
<reference evidence="7" key="1">
    <citation type="submission" date="2016-02" db="EMBL/GenBank/DDBJ databases">
        <authorList>
            <person name="Rodrigo-Torres Lidia"/>
            <person name="Arahal R.David."/>
        </authorList>
    </citation>
    <scope>NUCLEOTIDE SEQUENCE [LARGE SCALE GENOMIC DNA]</scope>
    <source>
        <strain evidence="7">CECT 8713</strain>
    </source>
</reference>
<dbReference type="OrthoDB" id="9784450at2"/>
<dbReference type="RefSeq" id="WP_062712887.1">
    <property type="nucleotide sequence ID" value="NZ_CAWRCI010000040.1"/>
</dbReference>
<dbReference type="InterPro" id="IPR003439">
    <property type="entry name" value="ABC_transporter-like_ATP-bd"/>
</dbReference>
<dbReference type="GO" id="GO:0015833">
    <property type="term" value="P:peptide transport"/>
    <property type="evidence" value="ECO:0007669"/>
    <property type="project" value="InterPro"/>
</dbReference>
<organism evidence="6 7">
    <name type="scientific">Grimontia marina</name>
    <dbReference type="NCBI Taxonomy" id="646534"/>
    <lineage>
        <taxon>Bacteria</taxon>
        <taxon>Pseudomonadati</taxon>
        <taxon>Pseudomonadota</taxon>
        <taxon>Gammaproteobacteria</taxon>
        <taxon>Vibrionales</taxon>
        <taxon>Vibrionaceae</taxon>
        <taxon>Grimontia</taxon>
    </lineage>
</organism>
<keyword evidence="4 6" id="KW-0067">ATP-binding</keyword>
<sequence length="568" mass="63426">MALLEVKNLRIEYPSRHGVFAAVKDLSFSIERGEIVGVVGESGAGKSTVGNAVIDLLSPPGHVASGEVFLDGEKISRLTPDQIRRYRGARIGFIFQDPMTSLNPLFTVEQQLVETITVNLNVSEEEAKQRALALMEQVGIPEAHNRIKQYPHQFSGGMRQRVVIAIALAGEPDLIIADEPTTALDVSIQDQILNLIRTLCVEKNVGCMLVTHDMGVVSNVTDKIAVMYRGDLVEFGETAKVLNNPEHPYSRSLISAVPRSDIKLDRFPLVSYIEEAVEMKPLDVKTHWLGQSQDEREYTGSLLRVENVNLRFVTKDSFFESRREYVQASNNVSFEVHEGETFGLVGESGSGKSTIARVIAGLYPPNSGKVWFEGIDLTSLKNEAQRRPMRRQMQMVFQNPYSSMNPRMKVQDIIAEPIRFHKLANENQIRQIVGDLLDHVGLGRGSGIKYPHEFSGGQRQRISIARALATRPRLLICDEPTSALDVSVQAQILNLLKDLQQELNLTMLFISHDLPVIRQMCDRIGVMQKGTLLEVAQTEALFKLPQHEYSKQLISLMPEFKGMSAISV</sequence>
<dbReference type="InterPro" id="IPR013563">
    <property type="entry name" value="Oligopep_ABC_C"/>
</dbReference>
<evidence type="ECO:0000256" key="1">
    <source>
        <dbReference type="ARBA" id="ARBA00005417"/>
    </source>
</evidence>
<evidence type="ECO:0000256" key="3">
    <source>
        <dbReference type="ARBA" id="ARBA00022741"/>
    </source>
</evidence>
<evidence type="ECO:0000313" key="7">
    <source>
        <dbReference type="Proteomes" id="UP000073601"/>
    </source>
</evidence>
<dbReference type="FunFam" id="3.40.50.300:FF:000016">
    <property type="entry name" value="Oligopeptide ABC transporter ATP-binding component"/>
    <property type="match status" value="2"/>
</dbReference>
<gene>
    <name evidence="6" type="primary">gsiA_2</name>
    <name evidence="6" type="ORF">GMA8713_03673</name>
</gene>
<comment type="similarity">
    <text evidence="1">Belongs to the ABC transporter superfamily.</text>
</comment>
<dbReference type="PANTHER" id="PTHR43776:SF7">
    <property type="entry name" value="D,D-DIPEPTIDE TRANSPORT ATP-BINDING PROTEIN DDPF-RELATED"/>
    <property type="match status" value="1"/>
</dbReference>
<dbReference type="GO" id="GO:0005524">
    <property type="term" value="F:ATP binding"/>
    <property type="evidence" value="ECO:0007669"/>
    <property type="project" value="UniProtKB-KW"/>
</dbReference>
<feature type="domain" description="ABC transporter" evidence="5">
    <location>
        <begin position="303"/>
        <end position="554"/>
    </location>
</feature>
<dbReference type="SUPFAM" id="SSF52540">
    <property type="entry name" value="P-loop containing nucleoside triphosphate hydrolases"/>
    <property type="match status" value="2"/>
</dbReference>
<feature type="domain" description="ABC transporter" evidence="5">
    <location>
        <begin position="4"/>
        <end position="254"/>
    </location>
</feature>
<dbReference type="Gene3D" id="3.40.50.300">
    <property type="entry name" value="P-loop containing nucleotide triphosphate hydrolases"/>
    <property type="match status" value="2"/>
</dbReference>
<dbReference type="AlphaFoldDB" id="A0A128FFR0"/>
<keyword evidence="7" id="KW-1185">Reference proteome</keyword>
<dbReference type="NCBIfam" id="NF008453">
    <property type="entry name" value="PRK11308.1"/>
    <property type="match status" value="2"/>
</dbReference>
<keyword evidence="6" id="KW-0378">Hydrolase</keyword>
<proteinExistence type="inferred from homology"/>
<protein>
    <submittedName>
        <fullName evidence="6">Glutathione import ATP-binding protein GsiA</fullName>
        <ecNumber evidence="6">3.6.3.-</ecNumber>
    </submittedName>
</protein>
<name>A0A128FFR0_9GAMM</name>
<dbReference type="InterPro" id="IPR003593">
    <property type="entry name" value="AAA+_ATPase"/>
</dbReference>
<accession>A0A128FFR0</accession>
<dbReference type="PROSITE" id="PS00211">
    <property type="entry name" value="ABC_TRANSPORTER_1"/>
    <property type="match status" value="2"/>
</dbReference>
<dbReference type="Proteomes" id="UP000073601">
    <property type="component" value="Unassembled WGS sequence"/>
</dbReference>
<dbReference type="GO" id="GO:0016887">
    <property type="term" value="F:ATP hydrolysis activity"/>
    <property type="evidence" value="ECO:0007669"/>
    <property type="project" value="InterPro"/>
</dbReference>
<dbReference type="PROSITE" id="PS50893">
    <property type="entry name" value="ABC_TRANSPORTER_2"/>
    <property type="match status" value="2"/>
</dbReference>
<dbReference type="EC" id="3.6.3.-" evidence="6"/>
<dbReference type="InterPro" id="IPR017871">
    <property type="entry name" value="ABC_transporter-like_CS"/>
</dbReference>
<dbReference type="PANTHER" id="PTHR43776">
    <property type="entry name" value="TRANSPORT ATP-BINDING PROTEIN"/>
    <property type="match status" value="1"/>
</dbReference>
<dbReference type="CDD" id="cd03257">
    <property type="entry name" value="ABC_NikE_OppD_transporters"/>
    <property type="match status" value="2"/>
</dbReference>
<dbReference type="Pfam" id="PF08352">
    <property type="entry name" value="oligo_HPY"/>
    <property type="match status" value="1"/>
</dbReference>
<dbReference type="InterPro" id="IPR050319">
    <property type="entry name" value="ABC_transp_ATP-bind"/>
</dbReference>
<dbReference type="Pfam" id="PF00005">
    <property type="entry name" value="ABC_tran"/>
    <property type="match status" value="2"/>
</dbReference>
<evidence type="ECO:0000256" key="4">
    <source>
        <dbReference type="ARBA" id="ARBA00022840"/>
    </source>
</evidence>